<keyword evidence="2" id="KW-1185">Reference proteome</keyword>
<comment type="caution">
    <text evidence="1">The sequence shown here is derived from an EMBL/GenBank/DDBJ whole genome shotgun (WGS) entry which is preliminary data.</text>
</comment>
<evidence type="ECO:0000313" key="2">
    <source>
        <dbReference type="Proteomes" id="UP000076858"/>
    </source>
</evidence>
<reference evidence="1 2" key="1">
    <citation type="submission" date="2016-03" db="EMBL/GenBank/DDBJ databases">
        <title>EvidentialGene: Evidence-directed Construction of Genes on Genomes.</title>
        <authorList>
            <person name="Gilbert D.G."/>
            <person name="Choi J.-H."/>
            <person name="Mockaitis K."/>
            <person name="Colbourne J."/>
            <person name="Pfrender M."/>
        </authorList>
    </citation>
    <scope>NUCLEOTIDE SEQUENCE [LARGE SCALE GENOMIC DNA]</scope>
    <source>
        <strain evidence="1 2">Xinb3</strain>
        <tissue evidence="1">Complete organism</tissue>
    </source>
</reference>
<dbReference type="AlphaFoldDB" id="A0A164EGI9"/>
<gene>
    <name evidence="1" type="ORF">APZ42_008702</name>
</gene>
<dbReference type="Proteomes" id="UP000076858">
    <property type="component" value="Unassembled WGS sequence"/>
</dbReference>
<dbReference type="EMBL" id="LRGB01023753">
    <property type="protein sequence ID" value="KZR96768.1"/>
    <property type="molecule type" value="Genomic_DNA"/>
</dbReference>
<accession>A0A164EGI9</accession>
<sequence length="239" mass="27264">MSKKRKVAPSQTHLIRDLVIDLSNWMTTAQLIRKTFVSNNNHMDVIFSDGVKCVKGVIYRNLCKYKGPVHNLPMLALQVEFSVFTEIYLMDSDPVVTRHYPIPITSLRDAKDLKHNTVIDLDCIVKDSSNEVIIFSHSEKSKKEVLVYDSSCLPGETFVFDVWNGDVSQFENLNGNYIYRLQVRDAKVTIFREQMYLGLSFSGKILLTPVSKNSADYETVCKWHKKKCVSDSSVTKNGV</sequence>
<proteinExistence type="predicted"/>
<evidence type="ECO:0000313" key="1">
    <source>
        <dbReference type="EMBL" id="KZR96768.1"/>
    </source>
</evidence>
<organism evidence="1 2">
    <name type="scientific">Daphnia magna</name>
    <dbReference type="NCBI Taxonomy" id="35525"/>
    <lineage>
        <taxon>Eukaryota</taxon>
        <taxon>Metazoa</taxon>
        <taxon>Ecdysozoa</taxon>
        <taxon>Arthropoda</taxon>
        <taxon>Crustacea</taxon>
        <taxon>Branchiopoda</taxon>
        <taxon>Diplostraca</taxon>
        <taxon>Cladocera</taxon>
        <taxon>Anomopoda</taxon>
        <taxon>Daphniidae</taxon>
        <taxon>Daphnia</taxon>
    </lineage>
</organism>
<dbReference type="SUPFAM" id="SSF50249">
    <property type="entry name" value="Nucleic acid-binding proteins"/>
    <property type="match status" value="1"/>
</dbReference>
<dbReference type="InterPro" id="IPR012340">
    <property type="entry name" value="NA-bd_OB-fold"/>
</dbReference>
<name>A0A164EGI9_9CRUS</name>
<dbReference type="Gene3D" id="2.40.50.140">
    <property type="entry name" value="Nucleic acid-binding proteins"/>
    <property type="match status" value="1"/>
</dbReference>
<protein>
    <submittedName>
        <fullName evidence="1">Uncharacterized protein</fullName>
    </submittedName>
</protein>